<keyword evidence="1" id="KW-0238">DNA-binding</keyword>
<dbReference type="EMBL" id="LT549890">
    <property type="protein sequence ID" value="SAI85568.1"/>
    <property type="molecule type" value="Genomic_DNA"/>
</dbReference>
<dbReference type="PATRIC" id="fig|2287.9.peg.2110"/>
<evidence type="ECO:0000313" key="1">
    <source>
        <dbReference type="EMBL" id="SAI85568.1"/>
    </source>
</evidence>
<organism evidence="1 2">
    <name type="scientific">Saccharolobus solfataricus</name>
    <name type="common">Sulfolobus solfataricus</name>
    <dbReference type="NCBI Taxonomy" id="2287"/>
    <lineage>
        <taxon>Archaea</taxon>
        <taxon>Thermoproteota</taxon>
        <taxon>Thermoprotei</taxon>
        <taxon>Sulfolobales</taxon>
        <taxon>Sulfolobaceae</taxon>
        <taxon>Saccharolobus</taxon>
    </lineage>
</organism>
<accession>A0A157T3W0</accession>
<proteinExistence type="predicted"/>
<name>A0A157T3W0_SACSO</name>
<gene>
    <name evidence="1" type="ORF">SSOP1_2014</name>
</gene>
<dbReference type="AlphaFoldDB" id="A0A157T3W0"/>
<dbReference type="GO" id="GO:0003677">
    <property type="term" value="F:DNA binding"/>
    <property type="evidence" value="ECO:0007669"/>
    <property type="project" value="UniProtKB-KW"/>
</dbReference>
<protein>
    <submittedName>
        <fullName evidence="1">DNA-binding protein</fullName>
    </submittedName>
</protein>
<evidence type="ECO:0000313" key="2">
    <source>
        <dbReference type="Proteomes" id="UP000076770"/>
    </source>
</evidence>
<dbReference type="Proteomes" id="UP000076770">
    <property type="component" value="Chromosome i"/>
</dbReference>
<sequence>MKCMIGLKISHKKDDKRNDHSVINTPITYDMARLPEEYLRNEFPEEWRSLQKEKKSYYSWIWYS</sequence>
<reference evidence="2" key="1">
    <citation type="submission" date="2016-04" db="EMBL/GenBank/DDBJ databases">
        <authorList>
            <person name="Shah S.A."/>
            <person name="Garrett R.A."/>
        </authorList>
    </citation>
    <scope>NUCLEOTIDE SEQUENCE [LARGE SCALE GENOMIC DNA]</scope>
    <source>
        <strain evidence="2">ATCC 35091 / DSM 1616 / JCM 8930 / NBRC 15331 / P1</strain>
    </source>
</reference>